<sequence length="144" mass="15409">MRSLLRFFVSIGVVVLMAACHRTADDAQVRKAIAESAAAAEAGHAGDTVAALTDDFDGNTGQLDKPSLANLVRVTAIRGQTVHAVIGPVSVERRGDRRVATFTVTLAAGQGVLPDQAGVYRVDTGWRKDDGTWRCFTASWRRSL</sequence>
<protein>
    <recommendedName>
        <fullName evidence="4">Nuclear transport factor 2 family protein</fullName>
    </recommendedName>
</protein>
<dbReference type="PROSITE" id="PS51257">
    <property type="entry name" value="PROKAR_LIPOPROTEIN"/>
    <property type="match status" value="1"/>
</dbReference>
<proteinExistence type="predicted"/>
<name>A0ABT6B7L8_9GAMM</name>
<feature type="chain" id="PRO_5045328838" description="Nuclear transport factor 2 family protein" evidence="1">
    <location>
        <begin position="19"/>
        <end position="144"/>
    </location>
</feature>
<keyword evidence="3" id="KW-1185">Reference proteome</keyword>
<dbReference type="InterPro" id="IPR032710">
    <property type="entry name" value="NTF2-like_dom_sf"/>
</dbReference>
<dbReference type="SUPFAM" id="SSF54427">
    <property type="entry name" value="NTF2-like"/>
    <property type="match status" value="1"/>
</dbReference>
<reference evidence="2 3" key="1">
    <citation type="journal article" date="2024" name="Curr. Microbiol.">
        <title>Luteibacter sahnii sp. nov., A Novel Yellow-Colored Xanthomonadin Pigment Producing Probiotic Bacterium from Healthy Rice Seed Microbiome.</title>
        <authorList>
            <person name="Jaiswal G."/>
            <person name="Rana R."/>
            <person name="Nayak P.K."/>
            <person name="Chouhan R."/>
            <person name="Gandhi S.G."/>
            <person name="Patel H.K."/>
            <person name="Patil P.B."/>
        </authorList>
    </citation>
    <scope>NUCLEOTIDE SEQUENCE [LARGE SCALE GENOMIC DNA]</scope>
    <source>
        <strain evidence="2 3">PPL201</strain>
    </source>
</reference>
<gene>
    <name evidence="2" type="ORF">P3W24_03715</name>
</gene>
<evidence type="ECO:0008006" key="4">
    <source>
        <dbReference type="Google" id="ProtNLM"/>
    </source>
</evidence>
<dbReference type="Gene3D" id="3.10.450.50">
    <property type="match status" value="1"/>
</dbReference>
<evidence type="ECO:0000313" key="3">
    <source>
        <dbReference type="Proteomes" id="UP001528850"/>
    </source>
</evidence>
<dbReference type="EMBL" id="JARJJS010000001">
    <property type="protein sequence ID" value="MDF4024080.1"/>
    <property type="molecule type" value="Genomic_DNA"/>
</dbReference>
<evidence type="ECO:0000313" key="2">
    <source>
        <dbReference type="EMBL" id="MDF4024080.1"/>
    </source>
</evidence>
<keyword evidence="1" id="KW-0732">Signal</keyword>
<evidence type="ECO:0000256" key="1">
    <source>
        <dbReference type="SAM" id="SignalP"/>
    </source>
</evidence>
<feature type="signal peptide" evidence="1">
    <location>
        <begin position="1"/>
        <end position="18"/>
    </location>
</feature>
<organism evidence="2 3">
    <name type="scientific">Luteibacter sahnii</name>
    <dbReference type="NCBI Taxonomy" id="3021977"/>
    <lineage>
        <taxon>Bacteria</taxon>
        <taxon>Pseudomonadati</taxon>
        <taxon>Pseudomonadota</taxon>
        <taxon>Gammaproteobacteria</taxon>
        <taxon>Lysobacterales</taxon>
        <taxon>Rhodanobacteraceae</taxon>
        <taxon>Luteibacter</taxon>
    </lineage>
</organism>
<dbReference type="Proteomes" id="UP001528850">
    <property type="component" value="Unassembled WGS sequence"/>
</dbReference>
<accession>A0ABT6B7L8</accession>
<comment type="caution">
    <text evidence="2">The sequence shown here is derived from an EMBL/GenBank/DDBJ whole genome shotgun (WGS) entry which is preliminary data.</text>
</comment>